<evidence type="ECO:0000313" key="3">
    <source>
        <dbReference type="Proteomes" id="UP001275084"/>
    </source>
</evidence>
<comment type="caution">
    <text evidence="2">The sequence shown here is derived from an EMBL/GenBank/DDBJ whole genome shotgun (WGS) entry which is preliminary data.</text>
</comment>
<dbReference type="Proteomes" id="UP001275084">
    <property type="component" value="Unassembled WGS sequence"/>
</dbReference>
<feature type="domain" description="Heterokaryon incompatibility" evidence="1">
    <location>
        <begin position="89"/>
        <end position="191"/>
    </location>
</feature>
<reference evidence="2" key="1">
    <citation type="journal article" date="2023" name="Mol. Phylogenet. Evol.">
        <title>Genome-scale phylogeny and comparative genomics of the fungal order Sordariales.</title>
        <authorList>
            <person name="Hensen N."/>
            <person name="Bonometti L."/>
            <person name="Westerberg I."/>
            <person name="Brannstrom I.O."/>
            <person name="Guillou S."/>
            <person name="Cros-Aarteil S."/>
            <person name="Calhoun S."/>
            <person name="Haridas S."/>
            <person name="Kuo A."/>
            <person name="Mondo S."/>
            <person name="Pangilinan J."/>
            <person name="Riley R."/>
            <person name="LaButti K."/>
            <person name="Andreopoulos B."/>
            <person name="Lipzen A."/>
            <person name="Chen C."/>
            <person name="Yan M."/>
            <person name="Daum C."/>
            <person name="Ng V."/>
            <person name="Clum A."/>
            <person name="Steindorff A."/>
            <person name="Ohm R.A."/>
            <person name="Martin F."/>
            <person name="Silar P."/>
            <person name="Natvig D.O."/>
            <person name="Lalanne C."/>
            <person name="Gautier V."/>
            <person name="Ament-Velasquez S.L."/>
            <person name="Kruys A."/>
            <person name="Hutchinson M.I."/>
            <person name="Powell A.J."/>
            <person name="Barry K."/>
            <person name="Miller A.N."/>
            <person name="Grigoriev I.V."/>
            <person name="Debuchy R."/>
            <person name="Gladieux P."/>
            <person name="Hiltunen Thoren M."/>
            <person name="Johannesson H."/>
        </authorList>
    </citation>
    <scope>NUCLEOTIDE SEQUENCE</scope>
    <source>
        <strain evidence="2">CBS 955.72</strain>
    </source>
</reference>
<dbReference type="PANTHER" id="PTHR24148">
    <property type="entry name" value="ANKYRIN REPEAT DOMAIN-CONTAINING PROTEIN 39 HOMOLOG-RELATED"/>
    <property type="match status" value="1"/>
</dbReference>
<accession>A0AAJ0MIW7</accession>
<sequence length="362" mass="40172">MASPIVYRPPRRSSGEIRLVRILAPNNLPDKAGNQPPSDLVHCQLEYVRLIYSELISPTGTATPLDWKDTSNDAPPAAFPEWRYTWGDFVALSYTWGDAAHTRDIVVDGCRVPVRSNLAALRALWEKQPVQQGVLIWIDALCINQGDVHERNEEVKRMRAIYKIARDVVVWLGEEEDDSQMAMKTIRVLANSCEDGTDQGLGDAPDMLGAGAWGLSASCHQAVLGPSVDHAGNRHGKQQTPVLCGDEVVRWGHIYHGISTFGTKQIDIFFSNTERECREAGVPYSGLNRNKLTHLWMEGNVQTGRSPPQFMPMLDLGRKSLATDLRDKVYGLMGLIPPEVAAMIEPDYDLSLSSVYISFATT</sequence>
<evidence type="ECO:0000313" key="2">
    <source>
        <dbReference type="EMBL" id="KAK3360758.1"/>
    </source>
</evidence>
<dbReference type="PANTHER" id="PTHR24148:SF73">
    <property type="entry name" value="HET DOMAIN PROTEIN (AFU_ORTHOLOGUE AFUA_8G01020)"/>
    <property type="match status" value="1"/>
</dbReference>
<protein>
    <submittedName>
        <fullName evidence="2">Heterokaryon incompatibility protein-domain-containing protein</fullName>
    </submittedName>
</protein>
<name>A0AAJ0MIW7_9PEZI</name>
<dbReference type="InterPro" id="IPR010730">
    <property type="entry name" value="HET"/>
</dbReference>
<keyword evidence="3" id="KW-1185">Reference proteome</keyword>
<reference evidence="2" key="2">
    <citation type="submission" date="2023-06" db="EMBL/GenBank/DDBJ databases">
        <authorList>
            <consortium name="Lawrence Berkeley National Laboratory"/>
            <person name="Haridas S."/>
            <person name="Hensen N."/>
            <person name="Bonometti L."/>
            <person name="Westerberg I."/>
            <person name="Brannstrom I.O."/>
            <person name="Guillou S."/>
            <person name="Cros-Aarteil S."/>
            <person name="Calhoun S."/>
            <person name="Kuo A."/>
            <person name="Mondo S."/>
            <person name="Pangilinan J."/>
            <person name="Riley R."/>
            <person name="Labutti K."/>
            <person name="Andreopoulos B."/>
            <person name="Lipzen A."/>
            <person name="Chen C."/>
            <person name="Yanf M."/>
            <person name="Daum C."/>
            <person name="Ng V."/>
            <person name="Clum A."/>
            <person name="Steindorff A."/>
            <person name="Ohm R."/>
            <person name="Martin F."/>
            <person name="Silar P."/>
            <person name="Natvig D."/>
            <person name="Lalanne C."/>
            <person name="Gautier V."/>
            <person name="Ament-Velasquez S.L."/>
            <person name="Kruys A."/>
            <person name="Hutchinson M.I."/>
            <person name="Powell A.J."/>
            <person name="Barry K."/>
            <person name="Miller A.N."/>
            <person name="Grigoriev I.V."/>
            <person name="Debuchy R."/>
            <person name="Gladieux P."/>
            <person name="Thoren M.H."/>
            <person name="Johannesson H."/>
        </authorList>
    </citation>
    <scope>NUCLEOTIDE SEQUENCE</scope>
    <source>
        <strain evidence="2">CBS 955.72</strain>
    </source>
</reference>
<proteinExistence type="predicted"/>
<organism evidence="2 3">
    <name type="scientific">Lasiosphaeria hispida</name>
    <dbReference type="NCBI Taxonomy" id="260671"/>
    <lineage>
        <taxon>Eukaryota</taxon>
        <taxon>Fungi</taxon>
        <taxon>Dikarya</taxon>
        <taxon>Ascomycota</taxon>
        <taxon>Pezizomycotina</taxon>
        <taxon>Sordariomycetes</taxon>
        <taxon>Sordariomycetidae</taxon>
        <taxon>Sordariales</taxon>
        <taxon>Lasiosphaeriaceae</taxon>
        <taxon>Lasiosphaeria</taxon>
    </lineage>
</organism>
<gene>
    <name evidence="2" type="ORF">B0T25DRAFT_629732</name>
</gene>
<dbReference type="Pfam" id="PF06985">
    <property type="entry name" value="HET"/>
    <property type="match status" value="1"/>
</dbReference>
<dbReference type="EMBL" id="JAUIQD010000002">
    <property type="protein sequence ID" value="KAK3360758.1"/>
    <property type="molecule type" value="Genomic_DNA"/>
</dbReference>
<dbReference type="InterPro" id="IPR052895">
    <property type="entry name" value="HetReg/Transcr_Mod"/>
</dbReference>
<evidence type="ECO:0000259" key="1">
    <source>
        <dbReference type="Pfam" id="PF06985"/>
    </source>
</evidence>
<dbReference type="AlphaFoldDB" id="A0AAJ0MIW7"/>